<proteinExistence type="inferred from homology"/>
<dbReference type="Pfam" id="PF04359">
    <property type="entry name" value="DUF493"/>
    <property type="match status" value="1"/>
</dbReference>
<dbReference type="PANTHER" id="PTHR38036">
    <property type="entry name" value="UPF0250 PROTEIN YBED"/>
    <property type="match status" value="1"/>
</dbReference>
<dbReference type="InterPro" id="IPR027471">
    <property type="entry name" value="YbeD-like_sf"/>
</dbReference>
<dbReference type="SUPFAM" id="SSF117991">
    <property type="entry name" value="YbeD/HP0495-like"/>
    <property type="match status" value="1"/>
</dbReference>
<reference evidence="2 3" key="1">
    <citation type="submission" date="2017-02" db="EMBL/GenBank/DDBJ databases">
        <authorList>
            <person name="Peterson S.W."/>
        </authorList>
    </citation>
    <scope>NUCLEOTIDE SEQUENCE [LARGE SCALE GENOMIC DNA]</scope>
    <source>
        <strain evidence="2">Psychrobacter_piechaudii</strain>
    </source>
</reference>
<protein>
    <submittedName>
        <fullName evidence="2">Uncharacterized protein</fullName>
    </submittedName>
</protein>
<dbReference type="EMBL" id="FUGE01000172">
    <property type="protein sequence ID" value="SJM72494.1"/>
    <property type="molecule type" value="Genomic_DNA"/>
</dbReference>
<organism evidence="2 3">
    <name type="scientific">Psychrobacter piechaudii</name>
    <dbReference type="NCBI Taxonomy" id="1945521"/>
    <lineage>
        <taxon>Bacteria</taxon>
        <taxon>Pseudomonadati</taxon>
        <taxon>Pseudomonadota</taxon>
        <taxon>Gammaproteobacteria</taxon>
        <taxon>Moraxellales</taxon>
        <taxon>Moraxellaceae</taxon>
        <taxon>Psychrobacter</taxon>
    </lineage>
</organism>
<comment type="similarity">
    <text evidence="1">Belongs to the UPF0250 family.</text>
</comment>
<keyword evidence="3" id="KW-1185">Reference proteome</keyword>
<dbReference type="OrthoDB" id="9793424at2"/>
<accession>A0A1R4GWK9</accession>
<dbReference type="STRING" id="1945521.A1232T_01769"/>
<dbReference type="AlphaFoldDB" id="A0A1R4GWK9"/>
<dbReference type="Proteomes" id="UP000188357">
    <property type="component" value="Unassembled WGS sequence"/>
</dbReference>
<sequence>MANKKIDMTQSLTLNRNPFAKKTDIQNLHLWEFPMDYPMSIIGHEGEHDTLLNEVKLILGTQFPDFDTESLTVKKSSTGRFTSVRAKLYFTEADQVNELYAALDKAKTVRTVV</sequence>
<evidence type="ECO:0000313" key="2">
    <source>
        <dbReference type="EMBL" id="SJM72494.1"/>
    </source>
</evidence>
<dbReference type="GO" id="GO:0005829">
    <property type="term" value="C:cytosol"/>
    <property type="evidence" value="ECO:0007669"/>
    <property type="project" value="TreeGrafter"/>
</dbReference>
<name>A0A1R4GWK9_9GAMM</name>
<dbReference type="Gene3D" id="3.30.70.260">
    <property type="match status" value="1"/>
</dbReference>
<gene>
    <name evidence="2" type="ORF">A1232T_01769</name>
</gene>
<dbReference type="InterPro" id="IPR007454">
    <property type="entry name" value="UPF0250_YbeD-like"/>
</dbReference>
<evidence type="ECO:0000313" key="3">
    <source>
        <dbReference type="Proteomes" id="UP000188357"/>
    </source>
</evidence>
<dbReference type="PANTHER" id="PTHR38036:SF1">
    <property type="entry name" value="UPF0250 PROTEIN YBED"/>
    <property type="match status" value="1"/>
</dbReference>
<evidence type="ECO:0000256" key="1">
    <source>
        <dbReference type="ARBA" id="ARBA00008460"/>
    </source>
</evidence>